<comment type="caution">
    <text evidence="2">The sequence shown here is derived from an EMBL/GenBank/DDBJ whole genome shotgun (WGS) entry which is preliminary data.</text>
</comment>
<evidence type="ECO:0000313" key="2">
    <source>
        <dbReference type="EMBL" id="KAD7477772.1"/>
    </source>
</evidence>
<gene>
    <name evidence="2" type="ORF">E3N88_00908</name>
</gene>
<reference evidence="2 3" key="1">
    <citation type="submission" date="2019-05" db="EMBL/GenBank/DDBJ databases">
        <title>Mikania micrantha, genome provides insights into the molecular mechanism of rapid growth.</title>
        <authorList>
            <person name="Liu B."/>
        </authorList>
    </citation>
    <scope>NUCLEOTIDE SEQUENCE [LARGE SCALE GENOMIC DNA]</scope>
    <source>
        <strain evidence="2">NLD-2019</strain>
        <tissue evidence="2">Leaf</tissue>
    </source>
</reference>
<proteinExistence type="predicted"/>
<accession>A0A5N6PZS7</accession>
<dbReference type="AlphaFoldDB" id="A0A5N6PZS7"/>
<dbReference type="Proteomes" id="UP000326396">
    <property type="component" value="Linkage Group LG1"/>
</dbReference>
<sequence length="111" mass="12569">MVVEDRSIGFDKPHLVDWKSTQDAKCNIRPRLPPILFAFPTRSSRFCLRLPGQLSRKRVGDVKGGSLLMRQDSLLFTADVGLPRMLHTSPLRDSSSSMRFSPPSRVEQKCL</sequence>
<organism evidence="2 3">
    <name type="scientific">Mikania micrantha</name>
    <name type="common">bitter vine</name>
    <dbReference type="NCBI Taxonomy" id="192012"/>
    <lineage>
        <taxon>Eukaryota</taxon>
        <taxon>Viridiplantae</taxon>
        <taxon>Streptophyta</taxon>
        <taxon>Embryophyta</taxon>
        <taxon>Tracheophyta</taxon>
        <taxon>Spermatophyta</taxon>
        <taxon>Magnoliopsida</taxon>
        <taxon>eudicotyledons</taxon>
        <taxon>Gunneridae</taxon>
        <taxon>Pentapetalae</taxon>
        <taxon>asterids</taxon>
        <taxon>campanulids</taxon>
        <taxon>Asterales</taxon>
        <taxon>Asteraceae</taxon>
        <taxon>Asteroideae</taxon>
        <taxon>Heliantheae alliance</taxon>
        <taxon>Eupatorieae</taxon>
        <taxon>Mikania</taxon>
    </lineage>
</organism>
<evidence type="ECO:0000256" key="1">
    <source>
        <dbReference type="SAM" id="MobiDB-lite"/>
    </source>
</evidence>
<dbReference type="EMBL" id="SZYD01000001">
    <property type="protein sequence ID" value="KAD7477772.1"/>
    <property type="molecule type" value="Genomic_DNA"/>
</dbReference>
<evidence type="ECO:0000313" key="3">
    <source>
        <dbReference type="Proteomes" id="UP000326396"/>
    </source>
</evidence>
<feature type="compositionally biased region" description="Low complexity" evidence="1">
    <location>
        <begin position="89"/>
        <end position="105"/>
    </location>
</feature>
<name>A0A5N6PZS7_9ASTR</name>
<keyword evidence="3" id="KW-1185">Reference proteome</keyword>
<feature type="region of interest" description="Disordered" evidence="1">
    <location>
        <begin position="87"/>
        <end position="111"/>
    </location>
</feature>
<protein>
    <submittedName>
        <fullName evidence="2">Uncharacterized protein</fullName>
    </submittedName>
</protein>